<dbReference type="PANTHER" id="PTHR30151:SF0">
    <property type="entry name" value="ABC TRANSPORTER PERMEASE PROTEIN MJ0413-RELATED"/>
    <property type="match status" value="1"/>
</dbReference>
<evidence type="ECO:0000313" key="10">
    <source>
        <dbReference type="Proteomes" id="UP001058860"/>
    </source>
</evidence>
<name>A0ABY5PE22_9ACTN</name>
<sequence length="291" mass="30028">MAEPASSSAPTLARSARRPASRRPALGALHRLRAAAVSGLLALAGVAVVVGIWWLISLGADPVRVPSPQVVFDALVSGWENIPALSFVAFQSGGIKQAVTYTTVNVIVGVGIGASIGFVVGALLGRVRLARELLSPGLFVLSTVPVLVLAPFLTIWFGTARFVQAGLVIVFALVTVAAVTQQATLDVGERYTNYAASLGARRSMLLRAVILPAIVPAAIGGIRVAAAAGWSFATVAELLGGNKGVGKLIQTMQGLSATADIMAAVIALGIVAVLVDAVIRLVGQWVVRWQE</sequence>
<keyword evidence="6 7" id="KW-0472">Membrane</keyword>
<evidence type="ECO:0000256" key="5">
    <source>
        <dbReference type="ARBA" id="ARBA00022989"/>
    </source>
</evidence>
<protein>
    <submittedName>
        <fullName evidence="9">ABC transporter permease subunit</fullName>
    </submittedName>
</protein>
<feature type="transmembrane region" description="Helical" evidence="7">
    <location>
        <begin position="32"/>
        <end position="56"/>
    </location>
</feature>
<evidence type="ECO:0000256" key="3">
    <source>
        <dbReference type="ARBA" id="ARBA00022475"/>
    </source>
</evidence>
<dbReference type="EMBL" id="CP088295">
    <property type="protein sequence ID" value="UUY02817.1"/>
    <property type="molecule type" value="Genomic_DNA"/>
</dbReference>
<dbReference type="CDD" id="cd06261">
    <property type="entry name" value="TM_PBP2"/>
    <property type="match status" value="1"/>
</dbReference>
<keyword evidence="4 7" id="KW-0812">Transmembrane</keyword>
<feature type="transmembrane region" description="Helical" evidence="7">
    <location>
        <begin position="261"/>
        <end position="282"/>
    </location>
</feature>
<comment type="subcellular location">
    <subcellularLocation>
        <location evidence="1 7">Cell membrane</location>
        <topology evidence="1 7">Multi-pass membrane protein</topology>
    </subcellularLocation>
</comment>
<keyword evidence="10" id="KW-1185">Reference proteome</keyword>
<evidence type="ECO:0000313" key="9">
    <source>
        <dbReference type="EMBL" id="UUY02817.1"/>
    </source>
</evidence>
<feature type="transmembrane region" description="Helical" evidence="7">
    <location>
        <begin position="205"/>
        <end position="233"/>
    </location>
</feature>
<gene>
    <name evidence="9" type="ORF">LRS13_19335</name>
</gene>
<dbReference type="Pfam" id="PF00528">
    <property type="entry name" value="BPD_transp_1"/>
    <property type="match status" value="1"/>
</dbReference>
<dbReference type="PANTHER" id="PTHR30151">
    <property type="entry name" value="ALKANE SULFONATE ABC TRANSPORTER-RELATED, MEMBRANE SUBUNIT"/>
    <property type="match status" value="1"/>
</dbReference>
<keyword evidence="2 7" id="KW-0813">Transport</keyword>
<dbReference type="InterPro" id="IPR000515">
    <property type="entry name" value="MetI-like"/>
</dbReference>
<feature type="domain" description="ABC transmembrane type-1" evidence="8">
    <location>
        <begin position="95"/>
        <end position="283"/>
    </location>
</feature>
<evidence type="ECO:0000259" key="8">
    <source>
        <dbReference type="PROSITE" id="PS50928"/>
    </source>
</evidence>
<organism evidence="9 10">
    <name type="scientific">Svornostia abyssi</name>
    <dbReference type="NCBI Taxonomy" id="2898438"/>
    <lineage>
        <taxon>Bacteria</taxon>
        <taxon>Bacillati</taxon>
        <taxon>Actinomycetota</taxon>
        <taxon>Thermoleophilia</taxon>
        <taxon>Solirubrobacterales</taxon>
        <taxon>Baekduiaceae</taxon>
        <taxon>Svornostia</taxon>
    </lineage>
</organism>
<dbReference type="InterPro" id="IPR035906">
    <property type="entry name" value="MetI-like_sf"/>
</dbReference>
<dbReference type="RefSeq" id="WP_353863340.1">
    <property type="nucleotide sequence ID" value="NZ_CP088295.1"/>
</dbReference>
<proteinExistence type="inferred from homology"/>
<evidence type="ECO:0000256" key="6">
    <source>
        <dbReference type="ARBA" id="ARBA00023136"/>
    </source>
</evidence>
<evidence type="ECO:0000256" key="1">
    <source>
        <dbReference type="ARBA" id="ARBA00004651"/>
    </source>
</evidence>
<evidence type="ECO:0000256" key="2">
    <source>
        <dbReference type="ARBA" id="ARBA00022448"/>
    </source>
</evidence>
<keyword evidence="5 7" id="KW-1133">Transmembrane helix</keyword>
<keyword evidence="3" id="KW-1003">Cell membrane</keyword>
<dbReference type="Gene3D" id="1.10.3720.10">
    <property type="entry name" value="MetI-like"/>
    <property type="match status" value="1"/>
</dbReference>
<feature type="transmembrane region" description="Helical" evidence="7">
    <location>
        <begin position="163"/>
        <end position="185"/>
    </location>
</feature>
<comment type="similarity">
    <text evidence="7">Belongs to the binding-protein-dependent transport system permease family.</text>
</comment>
<evidence type="ECO:0000256" key="7">
    <source>
        <dbReference type="RuleBase" id="RU363032"/>
    </source>
</evidence>
<reference evidence="10" key="1">
    <citation type="submission" date="2021-11" db="EMBL/GenBank/DDBJ databases">
        <title>Cultivation dependent microbiological survey of springs from the worlds oldest radium mine currently devoted to the extraction of radon-saturated water.</title>
        <authorList>
            <person name="Kapinusova G."/>
            <person name="Smrhova T."/>
            <person name="Strejcek M."/>
            <person name="Suman J."/>
            <person name="Jani K."/>
            <person name="Pajer P."/>
            <person name="Uhlik O."/>
        </authorList>
    </citation>
    <scope>NUCLEOTIDE SEQUENCE [LARGE SCALE GENOMIC DNA]</scope>
    <source>
        <strain evidence="10">J379</strain>
    </source>
</reference>
<evidence type="ECO:0000256" key="4">
    <source>
        <dbReference type="ARBA" id="ARBA00022692"/>
    </source>
</evidence>
<dbReference type="PROSITE" id="PS50928">
    <property type="entry name" value="ABC_TM1"/>
    <property type="match status" value="1"/>
</dbReference>
<feature type="transmembrane region" description="Helical" evidence="7">
    <location>
        <begin position="137"/>
        <end position="157"/>
    </location>
</feature>
<feature type="transmembrane region" description="Helical" evidence="7">
    <location>
        <begin position="106"/>
        <end position="125"/>
    </location>
</feature>
<dbReference type="SUPFAM" id="SSF161098">
    <property type="entry name" value="MetI-like"/>
    <property type="match status" value="1"/>
</dbReference>
<dbReference type="Proteomes" id="UP001058860">
    <property type="component" value="Chromosome"/>
</dbReference>
<accession>A0ABY5PE22</accession>